<comment type="cofactor">
    <cofactor evidence="2">
        <name>Mn(2+)</name>
        <dbReference type="ChEBI" id="CHEBI:29035"/>
    </cofactor>
</comment>
<gene>
    <name evidence="12" type="ORF">AB4875_14795</name>
</gene>
<dbReference type="EMBL" id="JBFRYB010000001">
    <property type="protein sequence ID" value="MEX1666761.1"/>
    <property type="molecule type" value="Genomic_DNA"/>
</dbReference>
<dbReference type="InterPro" id="IPR011856">
    <property type="entry name" value="tRNA_endonuc-like_dom_sf"/>
</dbReference>
<dbReference type="PANTHER" id="PTHR15749:SF4">
    <property type="entry name" value="FANCONI-ASSOCIATED NUCLEASE 1"/>
    <property type="match status" value="1"/>
</dbReference>
<organism evidence="12 13">
    <name type="scientific">Zhongshania arctica</name>
    <dbReference type="NCBI Taxonomy" id="3238302"/>
    <lineage>
        <taxon>Bacteria</taxon>
        <taxon>Pseudomonadati</taxon>
        <taxon>Pseudomonadota</taxon>
        <taxon>Gammaproteobacteria</taxon>
        <taxon>Cellvibrionales</taxon>
        <taxon>Spongiibacteraceae</taxon>
        <taxon>Zhongshania</taxon>
    </lineage>
</organism>
<evidence type="ECO:0000256" key="3">
    <source>
        <dbReference type="ARBA" id="ARBA00001946"/>
    </source>
</evidence>
<dbReference type="Proteomes" id="UP001557484">
    <property type="component" value="Unassembled WGS sequence"/>
</dbReference>
<comment type="catalytic activity">
    <reaction evidence="1">
        <text>Hydrolytically removes 5'-nucleotides successively from the 3'-hydroxy termini of 3'-hydroxy-terminated oligonucleotides.</text>
        <dbReference type="EC" id="3.1.4.1"/>
    </reaction>
</comment>
<keyword evidence="10" id="KW-0464">Manganese</keyword>
<evidence type="ECO:0000256" key="8">
    <source>
        <dbReference type="ARBA" id="ARBA00022801"/>
    </source>
</evidence>
<dbReference type="InterPro" id="IPR049125">
    <property type="entry name" value="FAN1-like_WH"/>
</dbReference>
<keyword evidence="9" id="KW-0460">Magnesium</keyword>
<dbReference type="InterPro" id="IPR033315">
    <property type="entry name" value="Fan1-like"/>
</dbReference>
<evidence type="ECO:0000256" key="2">
    <source>
        <dbReference type="ARBA" id="ARBA00001936"/>
    </source>
</evidence>
<dbReference type="PANTHER" id="PTHR15749">
    <property type="entry name" value="FANCONI-ASSOCIATED NUCLEASE 1"/>
    <property type="match status" value="1"/>
</dbReference>
<dbReference type="EC" id="3.1.4.1" evidence="5"/>
<comment type="caution">
    <text evidence="12">The sequence shown here is derived from an EMBL/GenBank/DDBJ whole genome shotgun (WGS) entry which is preliminary data.</text>
</comment>
<evidence type="ECO:0000256" key="5">
    <source>
        <dbReference type="ARBA" id="ARBA00012029"/>
    </source>
</evidence>
<proteinExistence type="inferred from homology"/>
<feature type="domain" description="VRR-NUC" evidence="11">
    <location>
        <begin position="442"/>
        <end position="556"/>
    </location>
</feature>
<keyword evidence="13" id="KW-1185">Reference proteome</keyword>
<protein>
    <recommendedName>
        <fullName evidence="5">phosphodiesterase I</fullName>
        <ecNumber evidence="5">3.1.4.1</ecNumber>
    </recommendedName>
</protein>
<sequence length="560" mass="64137">MQFDTQPPILSRASLEDPLYYLENLHTVIHWVSRHHCDLLQPEELNQLSALVGMPLSAQALLARMVMRKGDIFRVDTLQYDEIPSTDAALDALEAAGFVDQSPNLDVQQLYQHSRHKELQALLTATQHPPAKSARKIDLLPLLLEMAGEEQSRSLKHWWPQASFTLVALKCDALMDRVRLMFFGNLHQDWSEFVLAELGHQVYETVDFKPESRAFRHRQEVDQYLTIHTCYSHLANEVVIPDILPLCSDPIDNAWLEHRRQRLLFQLAQYAERSGENALATTIYAQSSLDEAQVRYFRLLEKNLDDASANLDTLENAATLLKRPEAQLHLARIVHRLRRKSGIASKAPLKRAIPSQTLTLANTGRRVEAAVLEALASRPAVTGFYTENWLFTGLFGLLLWPVLYTPLPGAFFHPFQSGPADLFRPDFGQRRSALIKQRLASLDTTEYRSLIMQCWREKQGIACKLIHWSALNQELIELALDLIPADHLKTVFQHLLTDLRHHRRGMPDLIFFDQYQRSYELVEVKGPGDRLQDHQRLWIESMLAAGLPVSIAEVVWQPRS</sequence>
<dbReference type="RefSeq" id="WP_368376831.1">
    <property type="nucleotide sequence ID" value="NZ_JBFRYB010000001.1"/>
</dbReference>
<evidence type="ECO:0000256" key="1">
    <source>
        <dbReference type="ARBA" id="ARBA00000983"/>
    </source>
</evidence>
<evidence type="ECO:0000256" key="9">
    <source>
        <dbReference type="ARBA" id="ARBA00022842"/>
    </source>
</evidence>
<comment type="cofactor">
    <cofactor evidence="3">
        <name>Mg(2+)</name>
        <dbReference type="ChEBI" id="CHEBI:18420"/>
    </cofactor>
</comment>
<keyword evidence="7" id="KW-0479">Metal-binding</keyword>
<evidence type="ECO:0000313" key="13">
    <source>
        <dbReference type="Proteomes" id="UP001557484"/>
    </source>
</evidence>
<keyword evidence="8" id="KW-0378">Hydrolase</keyword>
<comment type="similarity">
    <text evidence="4">Belongs to the FAN1 family.</text>
</comment>
<dbReference type="Pfam" id="PF21315">
    <property type="entry name" value="FAN1_HTH"/>
    <property type="match status" value="1"/>
</dbReference>
<reference evidence="12 13" key="1">
    <citation type="journal article" date="2011" name="Int. J. Syst. Evol. Microbiol.">
        <title>Zhongshania antarctica gen. nov., sp. nov. and Zhongshania guokunii sp. nov., gammaproteobacteria respectively isolated from coastal attached (fast) ice and surface seawater of the Antarctic.</title>
        <authorList>
            <person name="Li H.J."/>
            <person name="Zhang X.Y."/>
            <person name="Chen C.X."/>
            <person name="Zhang Y.J."/>
            <person name="Gao Z.M."/>
            <person name="Yu Y."/>
            <person name="Chen X.L."/>
            <person name="Chen B."/>
            <person name="Zhang Y.Z."/>
        </authorList>
    </citation>
    <scope>NUCLEOTIDE SEQUENCE [LARGE SCALE GENOMIC DNA]</scope>
    <source>
        <strain evidence="12 13">R06B22</strain>
    </source>
</reference>
<evidence type="ECO:0000259" key="11">
    <source>
        <dbReference type="SMART" id="SM00990"/>
    </source>
</evidence>
<keyword evidence="6" id="KW-0540">Nuclease</keyword>
<evidence type="ECO:0000256" key="10">
    <source>
        <dbReference type="ARBA" id="ARBA00023211"/>
    </source>
</evidence>
<accession>A0ABV3TZQ9</accession>
<evidence type="ECO:0000256" key="7">
    <source>
        <dbReference type="ARBA" id="ARBA00022723"/>
    </source>
</evidence>
<dbReference type="InterPro" id="IPR014883">
    <property type="entry name" value="VRR_NUC"/>
</dbReference>
<evidence type="ECO:0000256" key="6">
    <source>
        <dbReference type="ARBA" id="ARBA00022722"/>
    </source>
</evidence>
<name>A0ABV3TZQ9_9GAMM</name>
<evidence type="ECO:0000313" key="12">
    <source>
        <dbReference type="EMBL" id="MEX1666761.1"/>
    </source>
</evidence>
<evidence type="ECO:0000256" key="4">
    <source>
        <dbReference type="ARBA" id="ARBA00005533"/>
    </source>
</evidence>
<dbReference type="Pfam" id="PF08774">
    <property type="entry name" value="VRR_NUC"/>
    <property type="match status" value="1"/>
</dbReference>
<dbReference type="Gene3D" id="3.40.1350.10">
    <property type="match status" value="1"/>
</dbReference>
<dbReference type="SMART" id="SM00990">
    <property type="entry name" value="VRR_NUC"/>
    <property type="match status" value="1"/>
</dbReference>